<dbReference type="InterPro" id="IPR050502">
    <property type="entry name" value="Euk_RNA-bind_prot"/>
</dbReference>
<dbReference type="CDD" id="cd00590">
    <property type="entry name" value="RRM_SF"/>
    <property type="match status" value="2"/>
</dbReference>
<evidence type="ECO:0000256" key="2">
    <source>
        <dbReference type="PROSITE-ProRule" id="PRU00176"/>
    </source>
</evidence>
<dbReference type="AlphaFoldDB" id="A0A427YPV3"/>
<dbReference type="PANTHER" id="PTHR48025">
    <property type="entry name" value="OS02G0815200 PROTEIN"/>
    <property type="match status" value="1"/>
</dbReference>
<proteinExistence type="predicted"/>
<feature type="compositionally biased region" description="Basic and acidic residues" evidence="3">
    <location>
        <begin position="485"/>
        <end position="494"/>
    </location>
</feature>
<dbReference type="Gene3D" id="3.30.70.330">
    <property type="match status" value="1"/>
</dbReference>
<dbReference type="InterPro" id="IPR000504">
    <property type="entry name" value="RRM_dom"/>
</dbReference>
<evidence type="ECO:0000256" key="3">
    <source>
        <dbReference type="SAM" id="MobiDB-lite"/>
    </source>
</evidence>
<sequence length="562" mass="60327">MTTRHPFVPPRQQVFPPTPPSAPALPPGKLYEVRLYGLDSGVTSDYLVDFLSTGETRARDAEQEADASVGPSLGRIRERGRVVPHAEGALGFERDVSGPTVSRPPSTPSPFPALPPFTAPHHFSPPQSSPRSPSSTLLDRTFPTSAPYPITSQWHGNSSREMGLVPRVADPHGHLPRNLYVVNIPVDLSQQQFRALFLSFGTVEHSTLLSQLDGMGRRRGFILMSQHQEAVDAMNAMHGSLIQGCRIDVSWALIQRDAKYFAATLGAMPNRVIHPPTQPTRKSPTLDCSVIVENLDPNHFPSAGVVREVFAHFGPVTRVTILSMSPPGLSVLIQFAHPISASALIQSHGLDLGGRNILTRRFGLLPVLLDLSSPSAPQLPPPTFDPFGHDHSDHHVVMSRAFDMFGRNTAHHSASRLNAESQPFIPPTRAPSTSQSVPQGMPQVADIVDSPSRSTDFAKADLSSSQSPSGSGSGRGSRSGSLTDTTKRSDETSKSGKSVSTGRTMLGGWSGAATRVEGGEEETQGMQGMEGKMLGVGKKGLGLGNGAERWSVSAAWCEWSDL</sequence>
<dbReference type="InterPro" id="IPR012677">
    <property type="entry name" value="Nucleotide-bd_a/b_plait_sf"/>
</dbReference>
<dbReference type="InterPro" id="IPR035979">
    <property type="entry name" value="RBD_domain_sf"/>
</dbReference>
<dbReference type="PANTHER" id="PTHR48025:SF1">
    <property type="entry name" value="RRM DOMAIN-CONTAINING PROTEIN"/>
    <property type="match status" value="1"/>
</dbReference>
<feature type="region of interest" description="Disordered" evidence="3">
    <location>
        <begin position="57"/>
        <end position="140"/>
    </location>
</feature>
<dbReference type="Pfam" id="PF00076">
    <property type="entry name" value="RRM_1"/>
    <property type="match status" value="1"/>
</dbReference>
<dbReference type="EMBL" id="RSCD01000004">
    <property type="protein sequence ID" value="RSH93099.1"/>
    <property type="molecule type" value="Genomic_DNA"/>
</dbReference>
<comment type="caution">
    <text evidence="5">The sequence shown here is derived from an EMBL/GenBank/DDBJ whole genome shotgun (WGS) entry which is preliminary data.</text>
</comment>
<evidence type="ECO:0000313" key="5">
    <source>
        <dbReference type="EMBL" id="RSH93099.1"/>
    </source>
</evidence>
<dbReference type="Proteomes" id="UP000279259">
    <property type="component" value="Unassembled WGS sequence"/>
</dbReference>
<evidence type="ECO:0000313" key="6">
    <source>
        <dbReference type="Proteomes" id="UP000279259"/>
    </source>
</evidence>
<protein>
    <recommendedName>
        <fullName evidence="4">RRM domain-containing protein</fullName>
    </recommendedName>
</protein>
<keyword evidence="1 2" id="KW-0694">RNA-binding</keyword>
<dbReference type="SUPFAM" id="SSF54928">
    <property type="entry name" value="RNA-binding domain, RBD"/>
    <property type="match status" value="2"/>
</dbReference>
<evidence type="ECO:0000259" key="4">
    <source>
        <dbReference type="PROSITE" id="PS50102"/>
    </source>
</evidence>
<accession>A0A427YPV3</accession>
<organism evidence="5 6">
    <name type="scientific">Saitozyma podzolica</name>
    <dbReference type="NCBI Taxonomy" id="1890683"/>
    <lineage>
        <taxon>Eukaryota</taxon>
        <taxon>Fungi</taxon>
        <taxon>Dikarya</taxon>
        <taxon>Basidiomycota</taxon>
        <taxon>Agaricomycotina</taxon>
        <taxon>Tremellomycetes</taxon>
        <taxon>Tremellales</taxon>
        <taxon>Trimorphomycetaceae</taxon>
        <taxon>Saitozyma</taxon>
    </lineage>
</organism>
<feature type="compositionally biased region" description="Low complexity" evidence="3">
    <location>
        <begin position="124"/>
        <end position="135"/>
    </location>
</feature>
<keyword evidence="6" id="KW-1185">Reference proteome</keyword>
<reference evidence="5 6" key="1">
    <citation type="submission" date="2018-11" db="EMBL/GenBank/DDBJ databases">
        <title>Genome sequence of Saitozyma podzolica DSM 27192.</title>
        <authorList>
            <person name="Aliyu H."/>
            <person name="Gorte O."/>
            <person name="Ochsenreither K."/>
        </authorList>
    </citation>
    <scope>NUCLEOTIDE SEQUENCE [LARGE SCALE GENOMIC DNA]</scope>
    <source>
        <strain evidence="5 6">DSM 27192</strain>
    </source>
</reference>
<feature type="domain" description="RRM" evidence="4">
    <location>
        <begin position="177"/>
        <end position="254"/>
    </location>
</feature>
<dbReference type="GO" id="GO:0003729">
    <property type="term" value="F:mRNA binding"/>
    <property type="evidence" value="ECO:0007669"/>
    <property type="project" value="TreeGrafter"/>
</dbReference>
<dbReference type="OrthoDB" id="6159137at2759"/>
<name>A0A427YPV3_9TREE</name>
<feature type="region of interest" description="Disordered" evidence="3">
    <location>
        <begin position="1"/>
        <end position="26"/>
    </location>
</feature>
<gene>
    <name evidence="5" type="ORF">EHS25_007452</name>
</gene>
<feature type="region of interest" description="Disordered" evidence="3">
    <location>
        <begin position="413"/>
        <end position="526"/>
    </location>
</feature>
<dbReference type="STRING" id="1890683.A0A427YPV3"/>
<dbReference type="GO" id="GO:0005634">
    <property type="term" value="C:nucleus"/>
    <property type="evidence" value="ECO:0007669"/>
    <property type="project" value="TreeGrafter"/>
</dbReference>
<evidence type="ECO:0000256" key="1">
    <source>
        <dbReference type="ARBA" id="ARBA00022884"/>
    </source>
</evidence>
<dbReference type="SMART" id="SM00360">
    <property type="entry name" value="RRM"/>
    <property type="match status" value="2"/>
</dbReference>
<feature type="compositionally biased region" description="Pro residues" evidence="3">
    <location>
        <begin position="16"/>
        <end position="26"/>
    </location>
</feature>
<dbReference type="PROSITE" id="PS50102">
    <property type="entry name" value="RRM"/>
    <property type="match status" value="1"/>
</dbReference>
<feature type="compositionally biased region" description="Pro residues" evidence="3">
    <location>
        <begin position="105"/>
        <end position="118"/>
    </location>
</feature>